<evidence type="ECO:0000256" key="2">
    <source>
        <dbReference type="ARBA" id="ARBA00022614"/>
    </source>
</evidence>
<dbReference type="Gene3D" id="6.10.250.2430">
    <property type="match status" value="1"/>
</dbReference>
<dbReference type="Gene3D" id="3.40.50.300">
    <property type="entry name" value="P-loop containing nucleotide triphosphate hydrolases"/>
    <property type="match status" value="1"/>
</dbReference>
<dbReference type="Proteomes" id="UP000886595">
    <property type="component" value="Unassembled WGS sequence"/>
</dbReference>
<keyword evidence="14" id="KW-1185">Reference proteome</keyword>
<dbReference type="EMBL" id="JAAMPC010000003">
    <property type="protein sequence ID" value="KAG2321807.1"/>
    <property type="molecule type" value="Genomic_DNA"/>
</dbReference>
<protein>
    <recommendedName>
        <fullName evidence="15">Nuclear transcription factor Y subunit</fullName>
    </recommendedName>
</protein>
<dbReference type="SUPFAM" id="SSF52058">
    <property type="entry name" value="L domain-like"/>
    <property type="match status" value="1"/>
</dbReference>
<dbReference type="OrthoDB" id="1357022at2759"/>
<evidence type="ECO:0000256" key="3">
    <source>
        <dbReference type="ARBA" id="ARBA00022737"/>
    </source>
</evidence>
<keyword evidence="3" id="KW-0677">Repeat</keyword>
<evidence type="ECO:0000259" key="12">
    <source>
        <dbReference type="Pfam" id="PF23282"/>
    </source>
</evidence>
<dbReference type="Gene3D" id="3.80.10.10">
    <property type="entry name" value="Ribonuclease Inhibitor"/>
    <property type="match status" value="2"/>
</dbReference>
<keyword evidence="6" id="KW-0010">Activator</keyword>
<evidence type="ECO:0008006" key="15">
    <source>
        <dbReference type="Google" id="ProtNLM"/>
    </source>
</evidence>
<dbReference type="InterPro" id="IPR044974">
    <property type="entry name" value="Disease_R_plants"/>
</dbReference>
<name>A0A8X8B5C1_BRACI</name>
<dbReference type="PROSITE" id="PS51152">
    <property type="entry name" value="NFYA_HAP2_2"/>
    <property type="match status" value="1"/>
</dbReference>
<evidence type="ECO:0000256" key="5">
    <source>
        <dbReference type="ARBA" id="ARBA00023125"/>
    </source>
</evidence>
<feature type="compositionally biased region" description="Polar residues" evidence="10">
    <location>
        <begin position="986"/>
        <end position="998"/>
    </location>
</feature>
<evidence type="ECO:0000313" key="14">
    <source>
        <dbReference type="Proteomes" id="UP000886595"/>
    </source>
</evidence>
<keyword evidence="8" id="KW-0539">Nucleus</keyword>
<dbReference type="InterPro" id="IPR032675">
    <property type="entry name" value="LRR_dom_sf"/>
</dbReference>
<feature type="domain" description="NB-ARC" evidence="11">
    <location>
        <begin position="46"/>
        <end position="213"/>
    </location>
</feature>
<dbReference type="GO" id="GO:0003700">
    <property type="term" value="F:DNA-binding transcription factor activity"/>
    <property type="evidence" value="ECO:0007669"/>
    <property type="project" value="InterPro"/>
</dbReference>
<dbReference type="PROSITE" id="PS00686">
    <property type="entry name" value="NFYA_HAP2_1"/>
    <property type="match status" value="1"/>
</dbReference>
<dbReference type="SMART" id="SM00521">
    <property type="entry name" value="CBF"/>
    <property type="match status" value="1"/>
</dbReference>
<evidence type="ECO:0000256" key="1">
    <source>
        <dbReference type="ARBA" id="ARBA00004123"/>
    </source>
</evidence>
<dbReference type="Pfam" id="PF02045">
    <property type="entry name" value="CBFB_NFYA"/>
    <property type="match status" value="1"/>
</dbReference>
<comment type="subcellular location">
    <subcellularLocation>
        <location evidence="1">Nucleus</location>
    </subcellularLocation>
</comment>
<evidence type="ECO:0000256" key="7">
    <source>
        <dbReference type="ARBA" id="ARBA00023163"/>
    </source>
</evidence>
<comment type="caution">
    <text evidence="13">The sequence shown here is derived from an EMBL/GenBank/DDBJ whole genome shotgun (WGS) entry which is preliminary data.</text>
</comment>
<dbReference type="InterPro" id="IPR027417">
    <property type="entry name" value="P-loop_NTPase"/>
</dbReference>
<feature type="compositionally biased region" description="Polar residues" evidence="10">
    <location>
        <begin position="939"/>
        <end position="978"/>
    </location>
</feature>
<dbReference type="InterPro" id="IPR058192">
    <property type="entry name" value="WHD_ROQ1-like"/>
</dbReference>
<evidence type="ECO:0000256" key="8">
    <source>
        <dbReference type="ARBA" id="ARBA00023242"/>
    </source>
</evidence>
<dbReference type="InterPro" id="IPR042197">
    <property type="entry name" value="Apaf_helical"/>
</dbReference>
<dbReference type="Pfam" id="PF23282">
    <property type="entry name" value="WHD_ROQ1"/>
    <property type="match status" value="1"/>
</dbReference>
<keyword evidence="4" id="KW-0805">Transcription regulation</keyword>
<evidence type="ECO:0000313" key="13">
    <source>
        <dbReference type="EMBL" id="KAG2321807.1"/>
    </source>
</evidence>
<dbReference type="PANTHER" id="PTHR11017:SF501">
    <property type="entry name" value="ADP-RIBOSYL CYCLASE_CYCLIC ADP-RIBOSE HYDROLASE-RELATED"/>
    <property type="match status" value="1"/>
</dbReference>
<dbReference type="GO" id="GO:0003677">
    <property type="term" value="F:DNA binding"/>
    <property type="evidence" value="ECO:0007669"/>
    <property type="project" value="UniProtKB-KW"/>
</dbReference>
<dbReference type="GO" id="GO:0016602">
    <property type="term" value="C:CCAAT-binding factor complex"/>
    <property type="evidence" value="ECO:0007669"/>
    <property type="project" value="InterPro"/>
</dbReference>
<evidence type="ECO:0000256" key="9">
    <source>
        <dbReference type="ARBA" id="ARBA00025911"/>
    </source>
</evidence>
<keyword evidence="2" id="KW-0433">Leucine-rich repeat</keyword>
<dbReference type="GO" id="GO:0043531">
    <property type="term" value="F:ADP binding"/>
    <property type="evidence" value="ECO:0007669"/>
    <property type="project" value="InterPro"/>
</dbReference>
<gene>
    <name evidence="13" type="ORF">Bca52824_015020</name>
</gene>
<sequence>MSQDIELGLENHRVNEATMVAEIVSSISRRLENMKPIHLINLVGREANLEKMEVFLDKEPKSEVRMIGILGMGGIGKTTIARYLYNQFSHEFSFHCFIKDAWKISDPDHLQRELLSHIRNEGNTKLLSREASDRKIKDILGHKKVFLVIDGVDDAEQVRALAKERSWFGPGSRIIITTRDRGLLNSCGINNIHEVNCLDDKDAFHVFEKLAFGGRSPPFHGSEKLFMRASRLAHGLPSALVAFASHLSEQTTIARWEEELSILEASPHEKVQEILRASYEGLDQYDKAVFLQVACLFNGGLVWLIKVFLGQSGSRIHRLVEKCLLDISNDGRLIMHVLVEQTGKEIVRQESKFTPCNQKFLWEPEEIYDVLSRNIGTNIIEGVSLDMCDMSDTLNISSSVFKPMNYLTFLNLLKHVVDTESKLQLMSDVSVSDTTHRLKLLRWDAYPLETLPLSFRSPILVELNLRYSNLKHLWDESHEPKLYSNPQHSWGETYAYRSIGYKPKLFPNLRRLDVTGSTNLVELPDLSHSLRLEELIMEGCKSLKQTPGSIDRLHLRKLNIVRCDSLMGGLEVSYLNEPEDSFYRRIELFLLDQVATLSSLTDLSIQGKIKVALLHTLTGTAERLSFTSKQQLPEQLIMMLEHKTGTTQLLHLFKTLAIERLDYRETGASFSCHSFSNFPCLTELKLINLNIRELPEDIDCLLSLRTIDLTGNDFVHLPKTMAQLTELEYLILRNCRHLDALPQLTLPGVDDNQARGLLELCIDNCKNLQSLQDQLLYYYTSLAYLDLSNHEFERMPTSIGKLSSLITLCLNNCKKLKSVEELPQSLNHLYAQGYVALSPDHMIKHIDLRDCPRLKPDEQIKLLSSYDRHGRPVSSRVTCFPLPTINAAKRFLLVRHQMNKKGSTLPYLNTSISWGVLPTEPLSLKVVDARPEHMHTTKQINFQDQDSPSSQSTCQSYTEVASSGDDNPSRQISFSTKSGSEETQRKVSATHTKSGAVTSFPNMHFAPTQANFSFHYADPHFGGVLATTYLPHAPTCNPQMVGMVPGRVPLPAEITETEPVFVNAKQYHAIMRRREQRAKLEAQNKLIKARKPYLHESRHVHALKRPRGSGGRFLNTKKLLQESQQAAAKEQERDKSVQQANMSRFKAHMLQHNKDRGSTTSGSDITSVSDGAADVFGHNEFQFSGFPTTQTNRAMLVHGQSNDTHVGGDLHHFSVHI</sequence>
<organism evidence="13 14">
    <name type="scientific">Brassica carinata</name>
    <name type="common">Ethiopian mustard</name>
    <name type="synonym">Abyssinian cabbage</name>
    <dbReference type="NCBI Taxonomy" id="52824"/>
    <lineage>
        <taxon>Eukaryota</taxon>
        <taxon>Viridiplantae</taxon>
        <taxon>Streptophyta</taxon>
        <taxon>Embryophyta</taxon>
        <taxon>Tracheophyta</taxon>
        <taxon>Spermatophyta</taxon>
        <taxon>Magnoliopsida</taxon>
        <taxon>eudicotyledons</taxon>
        <taxon>Gunneridae</taxon>
        <taxon>Pentapetalae</taxon>
        <taxon>rosids</taxon>
        <taxon>malvids</taxon>
        <taxon>Brassicales</taxon>
        <taxon>Brassicaceae</taxon>
        <taxon>Brassiceae</taxon>
        <taxon>Brassica</taxon>
    </lineage>
</organism>
<dbReference type="Pfam" id="PF00931">
    <property type="entry name" value="NB-ARC"/>
    <property type="match status" value="1"/>
</dbReference>
<feature type="region of interest" description="Disordered" evidence="10">
    <location>
        <begin position="939"/>
        <end position="998"/>
    </location>
</feature>
<proteinExistence type="predicted"/>
<evidence type="ECO:0000256" key="6">
    <source>
        <dbReference type="ARBA" id="ARBA00023159"/>
    </source>
</evidence>
<dbReference type="PRINTS" id="PR00616">
    <property type="entry name" value="CCAATSUBUNTB"/>
</dbReference>
<dbReference type="InterPro" id="IPR001289">
    <property type="entry name" value="NFYA"/>
</dbReference>
<evidence type="ECO:0000259" key="11">
    <source>
        <dbReference type="Pfam" id="PF00931"/>
    </source>
</evidence>
<evidence type="ECO:0000256" key="4">
    <source>
        <dbReference type="ARBA" id="ARBA00023015"/>
    </source>
</evidence>
<dbReference type="SUPFAM" id="SSF52540">
    <property type="entry name" value="P-loop containing nucleoside triphosphate hydrolases"/>
    <property type="match status" value="1"/>
</dbReference>
<evidence type="ECO:0000256" key="10">
    <source>
        <dbReference type="SAM" id="MobiDB-lite"/>
    </source>
</evidence>
<dbReference type="PANTHER" id="PTHR11017">
    <property type="entry name" value="LEUCINE-RICH REPEAT-CONTAINING PROTEIN"/>
    <property type="match status" value="1"/>
</dbReference>
<feature type="domain" description="Disease resistance protein Roq1-like winged-helix" evidence="12">
    <location>
        <begin position="285"/>
        <end position="351"/>
    </location>
</feature>
<dbReference type="InterPro" id="IPR036390">
    <property type="entry name" value="WH_DNA-bd_sf"/>
</dbReference>
<dbReference type="InterPro" id="IPR018362">
    <property type="entry name" value="CCAAT-binding_factor_CS"/>
</dbReference>
<dbReference type="GO" id="GO:0006952">
    <property type="term" value="P:defense response"/>
    <property type="evidence" value="ECO:0007669"/>
    <property type="project" value="InterPro"/>
</dbReference>
<dbReference type="SUPFAM" id="SSF46785">
    <property type="entry name" value="Winged helix' DNA-binding domain"/>
    <property type="match status" value="1"/>
</dbReference>
<reference evidence="13 14" key="1">
    <citation type="submission" date="2020-02" db="EMBL/GenBank/DDBJ databases">
        <authorList>
            <person name="Ma Q."/>
            <person name="Huang Y."/>
            <person name="Song X."/>
            <person name="Pei D."/>
        </authorList>
    </citation>
    <scope>NUCLEOTIDE SEQUENCE [LARGE SCALE GENOMIC DNA]</scope>
    <source>
        <strain evidence="13">Sxm20200214</strain>
        <tissue evidence="13">Leaf</tissue>
    </source>
</reference>
<accession>A0A8X8B5C1</accession>
<keyword evidence="7" id="KW-0804">Transcription</keyword>
<dbReference type="AlphaFoldDB" id="A0A8X8B5C1"/>
<keyword evidence="5" id="KW-0238">DNA-binding</keyword>
<dbReference type="InterPro" id="IPR002182">
    <property type="entry name" value="NB-ARC"/>
</dbReference>
<dbReference type="Gene3D" id="1.10.8.430">
    <property type="entry name" value="Helical domain of apoptotic protease-activating factors"/>
    <property type="match status" value="1"/>
</dbReference>
<comment type="subunit">
    <text evidence="9">Heterotrimeric transcription factor composed of three components, NF-YA, NF-YB and NF-YC. NF-YB and NF-YC must interact and dimerize for NF-YA association and DNA binding.</text>
</comment>